<proteinExistence type="inferred from homology"/>
<dbReference type="InterPro" id="IPR017927">
    <property type="entry name" value="FAD-bd_FR_type"/>
</dbReference>
<dbReference type="InterPro" id="IPR039261">
    <property type="entry name" value="FNR_nucleotide-bd"/>
</dbReference>
<dbReference type="InterPro" id="IPR009737">
    <property type="entry name" value="Aim32/Apd1-like"/>
</dbReference>
<gene>
    <name evidence="4" type="ORF">QBC38DRAFT_536728</name>
</gene>
<dbReference type="Gene3D" id="3.40.50.80">
    <property type="entry name" value="Nucleotide-binding domain of ferredoxin-NADP reductase (FNR) module"/>
    <property type="match status" value="1"/>
</dbReference>
<feature type="domain" description="FAD-binding FR-type" evidence="3">
    <location>
        <begin position="437"/>
        <end position="556"/>
    </location>
</feature>
<evidence type="ECO:0000256" key="1">
    <source>
        <dbReference type="ARBA" id="ARBA00038208"/>
    </source>
</evidence>
<reference evidence="4" key="2">
    <citation type="submission" date="2023-05" db="EMBL/GenBank/DDBJ databases">
        <authorList>
            <consortium name="Lawrence Berkeley National Laboratory"/>
            <person name="Steindorff A."/>
            <person name="Hensen N."/>
            <person name="Bonometti L."/>
            <person name="Westerberg I."/>
            <person name="Brannstrom I.O."/>
            <person name="Guillou S."/>
            <person name="Cros-Aarteil S."/>
            <person name="Calhoun S."/>
            <person name="Haridas S."/>
            <person name="Kuo A."/>
            <person name="Mondo S."/>
            <person name="Pangilinan J."/>
            <person name="Riley R."/>
            <person name="Labutti K."/>
            <person name="Andreopoulos B."/>
            <person name="Lipzen A."/>
            <person name="Chen C."/>
            <person name="Yanf M."/>
            <person name="Daum C."/>
            <person name="Ng V."/>
            <person name="Clum A."/>
            <person name="Ohm R."/>
            <person name="Martin F."/>
            <person name="Silar P."/>
            <person name="Natvig D."/>
            <person name="Lalanne C."/>
            <person name="Gautier V."/>
            <person name="Ament-Velasquez S.L."/>
            <person name="Kruys A."/>
            <person name="Hutchinson M.I."/>
            <person name="Powell A.J."/>
            <person name="Barry K."/>
            <person name="Miller A.N."/>
            <person name="Grigoriev I.V."/>
            <person name="Debuchy R."/>
            <person name="Gladieux P."/>
            <person name="Thoren M.H."/>
            <person name="Johannesson H."/>
        </authorList>
    </citation>
    <scope>NUCLEOTIDE SEQUENCE</scope>
    <source>
        <strain evidence="4">CBS 990.96</strain>
    </source>
</reference>
<dbReference type="AlphaFoldDB" id="A0AAN7BPE9"/>
<dbReference type="EMBL" id="MU865336">
    <property type="protein sequence ID" value="KAK4227084.1"/>
    <property type="molecule type" value="Genomic_DNA"/>
</dbReference>
<dbReference type="CDD" id="cd03062">
    <property type="entry name" value="TRX_Fd_Sucrase"/>
    <property type="match status" value="1"/>
</dbReference>
<dbReference type="Proteomes" id="UP001301958">
    <property type="component" value="Unassembled WGS sequence"/>
</dbReference>
<dbReference type="InterPro" id="IPR036249">
    <property type="entry name" value="Thioredoxin-like_sf"/>
</dbReference>
<dbReference type="CDD" id="cd06183">
    <property type="entry name" value="cyt_b5_reduct_like"/>
    <property type="match status" value="1"/>
</dbReference>
<dbReference type="PROSITE" id="PS51384">
    <property type="entry name" value="FAD_FR"/>
    <property type="match status" value="1"/>
</dbReference>
<protein>
    <recommendedName>
        <fullName evidence="2">Altered inheritance of mitochondria protein 32</fullName>
    </recommendedName>
</protein>
<sequence length="765" mass="85893">MKSFWGLRQTCTRPLFAVRTITTKPPSFPTIPTCPSPTCSCAPTPEFPKGFEIDHKTNINGLIPTYAQHVLICTGKDDWPSRIEDKNSGDNLAADIRELLGRGGKYNDPFHNISVLNSSFPSSPALKFRPDWQTTSVYLLPQFKYVPFLPRVEFYAVESLVRGFLLPEQLHSMHDGLSPIHRDTMMRQPEWQRMFIGVKDVEDVVVLICGHGGRDQRCGVYGPLLKGEFEKRLPEQGLEVLNGPVEVGEEDWSKVFGWLKALEEGKPDKAKRKPTARVGLISHIGGHKFAGNVIIYLPPGLKTGSGKPHPLSGHGIWYGRVEPRHVEGIVGETIRNGKVIEDFAPRLMRIRPTFSPPRNYRQLHVSIPLHRQRPPPSSRPSQSVYRIAKIDFNTFTNGTNNSIGACAILLMGAFVLLEVAGFLFPEVVGGEFPLVNEKFKPFKIVAREQISPTAFIITVEPKVRPSMMVPYKEILQRILSHGVWSVEVKQPQIQVARDYTPLPPLTKEEEDEMIKKWRLRFLIRQMPKGEVSTYISRLQVGDQIELRGLKQGFDVNTRLGECGSQVLFQAGGTGIASALQVGKVVLDEDNKRRVRITWHNRRLEDCDDGNQITKMLEEMKKRYGAEAFSYVRCVDGQGAIDAPSYDIQNMMTTKAASNSASSEECSYHSQTKLITSTAKDRLRDQNVSDYSVERWLGTSATPCLCPPGKKGKNLIMVSGPDGYVEYFAGKKIWAQGKELQGPVGGEIAKWQKKNKSLAEWLVLKF</sequence>
<keyword evidence="5" id="KW-1185">Reference proteome</keyword>
<name>A0AAN7BPE9_9PEZI</name>
<reference evidence="4" key="1">
    <citation type="journal article" date="2023" name="Mol. Phylogenet. Evol.">
        <title>Genome-scale phylogeny and comparative genomics of the fungal order Sordariales.</title>
        <authorList>
            <person name="Hensen N."/>
            <person name="Bonometti L."/>
            <person name="Westerberg I."/>
            <person name="Brannstrom I.O."/>
            <person name="Guillou S."/>
            <person name="Cros-Aarteil S."/>
            <person name="Calhoun S."/>
            <person name="Haridas S."/>
            <person name="Kuo A."/>
            <person name="Mondo S."/>
            <person name="Pangilinan J."/>
            <person name="Riley R."/>
            <person name="LaButti K."/>
            <person name="Andreopoulos B."/>
            <person name="Lipzen A."/>
            <person name="Chen C."/>
            <person name="Yan M."/>
            <person name="Daum C."/>
            <person name="Ng V."/>
            <person name="Clum A."/>
            <person name="Steindorff A."/>
            <person name="Ohm R.A."/>
            <person name="Martin F."/>
            <person name="Silar P."/>
            <person name="Natvig D.O."/>
            <person name="Lalanne C."/>
            <person name="Gautier V."/>
            <person name="Ament-Velasquez S.L."/>
            <person name="Kruys A."/>
            <person name="Hutchinson M.I."/>
            <person name="Powell A.J."/>
            <person name="Barry K."/>
            <person name="Miller A.N."/>
            <person name="Grigoriev I.V."/>
            <person name="Debuchy R."/>
            <person name="Gladieux P."/>
            <person name="Hiltunen Thoren M."/>
            <person name="Johannesson H."/>
        </authorList>
    </citation>
    <scope>NUCLEOTIDE SEQUENCE</scope>
    <source>
        <strain evidence="4">CBS 990.96</strain>
    </source>
</reference>
<dbReference type="PANTHER" id="PTHR31902:SF7">
    <property type="entry name" value="ALTERED INHERITANCE OF MITOCHONDRIA PROTEIN 32"/>
    <property type="match status" value="1"/>
</dbReference>
<evidence type="ECO:0000313" key="4">
    <source>
        <dbReference type="EMBL" id="KAK4227084.1"/>
    </source>
</evidence>
<evidence type="ECO:0000259" key="3">
    <source>
        <dbReference type="PROSITE" id="PS51384"/>
    </source>
</evidence>
<dbReference type="GO" id="GO:0016491">
    <property type="term" value="F:oxidoreductase activity"/>
    <property type="evidence" value="ECO:0007669"/>
    <property type="project" value="InterPro"/>
</dbReference>
<evidence type="ECO:0000313" key="5">
    <source>
        <dbReference type="Proteomes" id="UP001301958"/>
    </source>
</evidence>
<dbReference type="SUPFAM" id="SSF63380">
    <property type="entry name" value="Riboflavin synthase domain-like"/>
    <property type="match status" value="1"/>
</dbReference>
<dbReference type="Pfam" id="PF06999">
    <property type="entry name" value="Suc_Fer-like"/>
    <property type="match status" value="1"/>
</dbReference>
<comment type="similarity">
    <text evidence="1">Belongs to the AIM32 family.</text>
</comment>
<dbReference type="Gene3D" id="2.40.30.10">
    <property type="entry name" value="Translation factors"/>
    <property type="match status" value="1"/>
</dbReference>
<dbReference type="Gene3D" id="3.40.30.10">
    <property type="entry name" value="Glutaredoxin"/>
    <property type="match status" value="1"/>
</dbReference>
<dbReference type="SUPFAM" id="SSF52343">
    <property type="entry name" value="Ferredoxin reductase-like, C-terminal NADP-linked domain"/>
    <property type="match status" value="1"/>
</dbReference>
<comment type="caution">
    <text evidence="4">The sequence shown here is derived from an EMBL/GenBank/DDBJ whole genome shotgun (WGS) entry which is preliminary data.</text>
</comment>
<organism evidence="4 5">
    <name type="scientific">Podospora fimiseda</name>
    <dbReference type="NCBI Taxonomy" id="252190"/>
    <lineage>
        <taxon>Eukaryota</taxon>
        <taxon>Fungi</taxon>
        <taxon>Dikarya</taxon>
        <taxon>Ascomycota</taxon>
        <taxon>Pezizomycotina</taxon>
        <taxon>Sordariomycetes</taxon>
        <taxon>Sordariomycetidae</taxon>
        <taxon>Sordariales</taxon>
        <taxon>Podosporaceae</taxon>
        <taxon>Podospora</taxon>
    </lineage>
</organism>
<dbReference type="PANTHER" id="PTHR31902">
    <property type="entry name" value="ACTIN PATCHES DISTAL PROTEIN 1"/>
    <property type="match status" value="1"/>
</dbReference>
<evidence type="ECO:0000256" key="2">
    <source>
        <dbReference type="ARBA" id="ARBA00040895"/>
    </source>
</evidence>
<accession>A0AAN7BPE9</accession>
<dbReference type="SUPFAM" id="SSF52833">
    <property type="entry name" value="Thioredoxin-like"/>
    <property type="match status" value="1"/>
</dbReference>
<dbReference type="InterPro" id="IPR017938">
    <property type="entry name" value="Riboflavin_synthase-like_b-brl"/>
</dbReference>